<keyword evidence="2" id="KW-1185">Reference proteome</keyword>
<name>N6Y856_THAL4</name>
<protein>
    <submittedName>
        <fullName evidence="1">Uncharacterized protein</fullName>
    </submittedName>
</protein>
<evidence type="ECO:0000313" key="1">
    <source>
        <dbReference type="EMBL" id="ENO90436.1"/>
    </source>
</evidence>
<dbReference type="EMBL" id="AMXE01000002">
    <property type="protein sequence ID" value="ENO90436.1"/>
    <property type="molecule type" value="Genomic_DNA"/>
</dbReference>
<evidence type="ECO:0000313" key="2">
    <source>
        <dbReference type="Proteomes" id="UP000013232"/>
    </source>
</evidence>
<dbReference type="AlphaFoldDB" id="N6Y856"/>
<dbReference type="Proteomes" id="UP000013232">
    <property type="component" value="Unassembled WGS sequence"/>
</dbReference>
<dbReference type="eggNOG" id="ENOG5033C7D">
    <property type="taxonomic scope" value="Bacteria"/>
</dbReference>
<dbReference type="OrthoDB" id="8377146at2"/>
<sequence>MAERHIEIVYCDDIRTELGNKHSLMGVYLGDMFIDVMPVVLPKLCAWVNVVTPLERPFSRLRVRVFHNDAAIIDSGELTKDGGQLEFGDGLDDSIKGEDGQHFMAVNFVFALSPFAIDSESSLVVVAETEDGDMKSRRLRIKKGGVAPTVAGKLSS</sequence>
<proteinExistence type="predicted"/>
<gene>
    <name evidence="1" type="ORF">C666_00990</name>
</gene>
<reference evidence="1 2" key="1">
    <citation type="submission" date="2012-09" db="EMBL/GenBank/DDBJ databases">
        <title>Draft Genome Sequences of 6 Strains from Genus Thauera.</title>
        <authorList>
            <person name="Liu B."/>
            <person name="Shapleigh J.P."/>
            <person name="Frostegard A.H."/>
        </authorList>
    </citation>
    <scope>NUCLEOTIDE SEQUENCE [LARGE SCALE GENOMIC DNA]</scope>
    <source>
        <strain evidence="2">47Lol / DSM 12138</strain>
    </source>
</reference>
<comment type="caution">
    <text evidence="1">The sequence shown here is derived from an EMBL/GenBank/DDBJ whole genome shotgun (WGS) entry which is preliminary data.</text>
</comment>
<accession>N6Y856</accession>
<organism evidence="1 2">
    <name type="scientific">Thauera linaloolentis (strain DSM 12138 / JCM 21573 / CCUG 41526 / CIP 105981 / IAM 15112 / NBRC 102519 / 47Lol)</name>
    <dbReference type="NCBI Taxonomy" id="1123367"/>
    <lineage>
        <taxon>Bacteria</taxon>
        <taxon>Pseudomonadati</taxon>
        <taxon>Pseudomonadota</taxon>
        <taxon>Betaproteobacteria</taxon>
        <taxon>Rhodocyclales</taxon>
        <taxon>Zoogloeaceae</taxon>
        <taxon>Thauera</taxon>
    </lineage>
</organism>
<dbReference type="RefSeq" id="WP_004332629.1">
    <property type="nucleotide sequence ID" value="NZ_AMXE01000002.1"/>
</dbReference>